<evidence type="ECO:0000256" key="7">
    <source>
        <dbReference type="ARBA" id="ARBA00023180"/>
    </source>
</evidence>
<evidence type="ECO:0000259" key="9">
    <source>
        <dbReference type="PROSITE" id="PS50835"/>
    </source>
</evidence>
<keyword evidence="6" id="KW-1015">Disulfide bond</keyword>
<keyword evidence="11" id="KW-1185">Reference proteome</keyword>
<dbReference type="InterPro" id="IPR015370">
    <property type="entry name" value="TCR_alpha_C"/>
</dbReference>
<keyword evidence="3" id="KW-0732">Signal</keyword>
<dbReference type="Ensembl" id="ENSCWAT00000030083.1">
    <property type="protein sequence ID" value="ENSCWAP00000027754.1"/>
    <property type="gene ID" value="ENSCWAG00000020911.1"/>
</dbReference>
<keyword evidence="8" id="KW-0812">Transmembrane</keyword>
<dbReference type="Proteomes" id="UP000694540">
    <property type="component" value="Unplaced"/>
</dbReference>
<dbReference type="GeneTree" id="ENSGT00550000075201"/>
<dbReference type="PANTHER" id="PTHR19433">
    <property type="entry name" value="T-CELL RECEPTOR ALPHA CHAIN V REGION-RELATED"/>
    <property type="match status" value="1"/>
</dbReference>
<dbReference type="SUPFAM" id="SSF48726">
    <property type="entry name" value="Immunoglobulin"/>
    <property type="match status" value="2"/>
</dbReference>
<evidence type="ECO:0000256" key="2">
    <source>
        <dbReference type="ARBA" id="ARBA00022475"/>
    </source>
</evidence>
<feature type="domain" description="Ig-like" evidence="9">
    <location>
        <begin position="1"/>
        <end position="74"/>
    </location>
</feature>
<dbReference type="InterPro" id="IPR052051">
    <property type="entry name" value="TCR_complex_component"/>
</dbReference>
<keyword evidence="2" id="KW-1003">Cell membrane</keyword>
<accession>A0A8C4FGK9</accession>
<dbReference type="InterPro" id="IPR003599">
    <property type="entry name" value="Ig_sub"/>
</dbReference>
<keyword evidence="8" id="KW-1133">Transmembrane helix</keyword>
<reference evidence="10" key="1">
    <citation type="submission" date="2025-08" db="UniProtKB">
        <authorList>
            <consortium name="Ensembl"/>
        </authorList>
    </citation>
    <scope>IDENTIFICATION</scope>
</reference>
<reference evidence="10" key="2">
    <citation type="submission" date="2025-09" db="UniProtKB">
        <authorList>
            <consortium name="Ensembl"/>
        </authorList>
    </citation>
    <scope>IDENTIFICATION</scope>
</reference>
<proteinExistence type="predicted"/>
<evidence type="ECO:0000256" key="3">
    <source>
        <dbReference type="ARBA" id="ARBA00022729"/>
    </source>
</evidence>
<organism evidence="10 11">
    <name type="scientific">Catagonus wagneri</name>
    <name type="common">Chacoan peccary</name>
    <dbReference type="NCBI Taxonomy" id="51154"/>
    <lineage>
        <taxon>Eukaryota</taxon>
        <taxon>Metazoa</taxon>
        <taxon>Chordata</taxon>
        <taxon>Craniata</taxon>
        <taxon>Vertebrata</taxon>
        <taxon>Euteleostomi</taxon>
        <taxon>Mammalia</taxon>
        <taxon>Eutheria</taxon>
        <taxon>Laurasiatheria</taxon>
        <taxon>Artiodactyla</taxon>
        <taxon>Suina</taxon>
        <taxon>Tayassuidae</taxon>
        <taxon>Catagonus</taxon>
    </lineage>
</organism>
<dbReference type="GO" id="GO:0005886">
    <property type="term" value="C:plasma membrane"/>
    <property type="evidence" value="ECO:0007669"/>
    <property type="project" value="UniProtKB-SubCell"/>
</dbReference>
<comment type="subcellular location">
    <subcellularLocation>
        <location evidence="1">Cell membrane</location>
    </subcellularLocation>
</comment>
<dbReference type="Gene3D" id="2.60.40.10">
    <property type="entry name" value="Immunoglobulins"/>
    <property type="match status" value="2"/>
</dbReference>
<dbReference type="InterPro" id="IPR036179">
    <property type="entry name" value="Ig-like_dom_sf"/>
</dbReference>
<evidence type="ECO:0000256" key="8">
    <source>
        <dbReference type="SAM" id="Phobius"/>
    </source>
</evidence>
<evidence type="ECO:0000313" key="10">
    <source>
        <dbReference type="Ensembl" id="ENSCWAP00000027754.1"/>
    </source>
</evidence>
<name>A0A8C4FGK9_9CETA</name>
<evidence type="ECO:0000256" key="1">
    <source>
        <dbReference type="ARBA" id="ARBA00004236"/>
    </source>
</evidence>
<sequence>KEGDAVSINCNSSSTFDALFWYKQDAGEGLVLLITLYKGGDMTRNGKLTFYKQSQTLKLTISSLTLSDSDIYFCLHCSANTGGAGYGKLTFGQGTILTVHPNIKNPDPAVYQLKAPKSSNNISVCLYTDFQVNATEGTEPVVLGSNKTVSSKISVLDMEAVGSKSNGLVAWSNSIDFECQNSKKNVCVFSGISCDAKLVEKSFETDMNLNLQNLTVIGFRILLLKMVGFNLLMTLRLWSS</sequence>
<keyword evidence="4" id="KW-0391">Immunity</keyword>
<dbReference type="Pfam" id="PF09291">
    <property type="entry name" value="DUF1968"/>
    <property type="match status" value="1"/>
</dbReference>
<dbReference type="InterPro" id="IPR013106">
    <property type="entry name" value="Ig_V-set"/>
</dbReference>
<dbReference type="SMART" id="SM00409">
    <property type="entry name" value="IG"/>
    <property type="match status" value="1"/>
</dbReference>
<feature type="transmembrane region" description="Helical" evidence="8">
    <location>
        <begin position="217"/>
        <end position="238"/>
    </location>
</feature>
<protein>
    <recommendedName>
        <fullName evidence="9">Ig-like domain-containing protein</fullName>
    </recommendedName>
</protein>
<keyword evidence="7" id="KW-0325">Glycoprotein</keyword>
<evidence type="ECO:0000256" key="6">
    <source>
        <dbReference type="ARBA" id="ARBA00023157"/>
    </source>
</evidence>
<dbReference type="Pfam" id="PF07686">
    <property type="entry name" value="V-set"/>
    <property type="match status" value="1"/>
</dbReference>
<evidence type="ECO:0000313" key="11">
    <source>
        <dbReference type="Proteomes" id="UP000694540"/>
    </source>
</evidence>
<dbReference type="InterPro" id="IPR013783">
    <property type="entry name" value="Ig-like_fold"/>
</dbReference>
<dbReference type="GO" id="GO:0002376">
    <property type="term" value="P:immune system process"/>
    <property type="evidence" value="ECO:0007669"/>
    <property type="project" value="UniProtKB-KW"/>
</dbReference>
<dbReference type="InterPro" id="IPR007110">
    <property type="entry name" value="Ig-like_dom"/>
</dbReference>
<evidence type="ECO:0000256" key="5">
    <source>
        <dbReference type="ARBA" id="ARBA00023136"/>
    </source>
</evidence>
<dbReference type="AlphaFoldDB" id="A0A8C4FGK9"/>
<keyword evidence="5 8" id="KW-0472">Membrane</keyword>
<evidence type="ECO:0000256" key="4">
    <source>
        <dbReference type="ARBA" id="ARBA00022859"/>
    </source>
</evidence>
<dbReference type="PROSITE" id="PS50835">
    <property type="entry name" value="IG_LIKE"/>
    <property type="match status" value="1"/>
</dbReference>
<dbReference type="SMART" id="SM00406">
    <property type="entry name" value="IGv"/>
    <property type="match status" value="1"/>
</dbReference>
<dbReference type="GO" id="GO:0009617">
    <property type="term" value="P:response to bacterium"/>
    <property type="evidence" value="ECO:0007669"/>
    <property type="project" value="TreeGrafter"/>
</dbReference>